<dbReference type="EMBL" id="UZAI01000006">
    <property type="protein sequence ID" value="VDO23458.1"/>
    <property type="molecule type" value="Genomic_DNA"/>
</dbReference>
<accession>A0A183L8B3</accession>
<evidence type="ECO:0000259" key="1">
    <source>
        <dbReference type="Pfam" id="PF20049"/>
    </source>
</evidence>
<name>A0A183L8B3_9TREM</name>
<dbReference type="Proteomes" id="UP000277204">
    <property type="component" value="Unassembled WGS sequence"/>
</dbReference>
<evidence type="ECO:0000313" key="2">
    <source>
        <dbReference type="EMBL" id="VDO23458.1"/>
    </source>
</evidence>
<feature type="domain" description="DUF6451" evidence="1">
    <location>
        <begin position="36"/>
        <end position="63"/>
    </location>
</feature>
<protein>
    <recommendedName>
        <fullName evidence="1">DUF6451 domain-containing protein</fullName>
    </recommendedName>
</protein>
<dbReference type="InterPro" id="IPR045609">
    <property type="entry name" value="DUF6451"/>
</dbReference>
<reference evidence="2 3" key="1">
    <citation type="submission" date="2018-11" db="EMBL/GenBank/DDBJ databases">
        <authorList>
            <consortium name="Pathogen Informatics"/>
        </authorList>
    </citation>
    <scope>NUCLEOTIDE SEQUENCE [LARGE SCALE GENOMIC DNA]</scope>
    <source>
        <strain evidence="2 3">Zambia</strain>
    </source>
</reference>
<evidence type="ECO:0000313" key="3">
    <source>
        <dbReference type="Proteomes" id="UP000277204"/>
    </source>
</evidence>
<sequence length="117" mass="13648">MEKLCRMWKLMYPDSTINKQESYADIKARAGKVRTAFLQLKNIWNSRQLSVNIGVTTFNTNITTIPLHGDETCRTTTINIDQVQVFINDCLRKILQILFAEYCQQQTIVREKKPTYS</sequence>
<proteinExistence type="predicted"/>
<keyword evidence="3" id="KW-1185">Reference proteome</keyword>
<gene>
    <name evidence="2" type="ORF">SMRZ_LOCUS38</name>
</gene>
<organism evidence="2 3">
    <name type="scientific">Schistosoma margrebowiei</name>
    <dbReference type="NCBI Taxonomy" id="48269"/>
    <lineage>
        <taxon>Eukaryota</taxon>
        <taxon>Metazoa</taxon>
        <taxon>Spiralia</taxon>
        <taxon>Lophotrochozoa</taxon>
        <taxon>Platyhelminthes</taxon>
        <taxon>Trematoda</taxon>
        <taxon>Digenea</taxon>
        <taxon>Strigeidida</taxon>
        <taxon>Schistosomatoidea</taxon>
        <taxon>Schistosomatidae</taxon>
        <taxon>Schistosoma</taxon>
    </lineage>
</organism>
<dbReference type="Pfam" id="PF20049">
    <property type="entry name" value="DUF6451"/>
    <property type="match status" value="1"/>
</dbReference>
<dbReference type="AlphaFoldDB" id="A0A183L8B3"/>